<dbReference type="Proteomes" id="UP000790709">
    <property type="component" value="Unassembled WGS sequence"/>
</dbReference>
<protein>
    <submittedName>
        <fullName evidence="1">Uncharacterized protein</fullName>
    </submittedName>
</protein>
<evidence type="ECO:0000313" key="1">
    <source>
        <dbReference type="EMBL" id="KAH7917526.1"/>
    </source>
</evidence>
<name>A0ACB8AVG8_9AGAM</name>
<reference evidence="1" key="1">
    <citation type="journal article" date="2021" name="New Phytol.">
        <title>Evolutionary innovations through gain and loss of genes in the ectomycorrhizal Boletales.</title>
        <authorList>
            <person name="Wu G."/>
            <person name="Miyauchi S."/>
            <person name="Morin E."/>
            <person name="Kuo A."/>
            <person name="Drula E."/>
            <person name="Varga T."/>
            <person name="Kohler A."/>
            <person name="Feng B."/>
            <person name="Cao Y."/>
            <person name="Lipzen A."/>
            <person name="Daum C."/>
            <person name="Hundley H."/>
            <person name="Pangilinan J."/>
            <person name="Johnson J."/>
            <person name="Barry K."/>
            <person name="LaButti K."/>
            <person name="Ng V."/>
            <person name="Ahrendt S."/>
            <person name="Min B."/>
            <person name="Choi I.G."/>
            <person name="Park H."/>
            <person name="Plett J.M."/>
            <person name="Magnuson J."/>
            <person name="Spatafora J.W."/>
            <person name="Nagy L.G."/>
            <person name="Henrissat B."/>
            <person name="Grigoriev I.V."/>
            <person name="Yang Z.L."/>
            <person name="Xu J."/>
            <person name="Martin F.M."/>
        </authorList>
    </citation>
    <scope>NUCLEOTIDE SEQUENCE</scope>
    <source>
        <strain evidence="1">KUC20120723A-06</strain>
    </source>
</reference>
<organism evidence="1 2">
    <name type="scientific">Leucogyrophana mollusca</name>
    <dbReference type="NCBI Taxonomy" id="85980"/>
    <lineage>
        <taxon>Eukaryota</taxon>
        <taxon>Fungi</taxon>
        <taxon>Dikarya</taxon>
        <taxon>Basidiomycota</taxon>
        <taxon>Agaricomycotina</taxon>
        <taxon>Agaricomycetes</taxon>
        <taxon>Agaricomycetidae</taxon>
        <taxon>Boletales</taxon>
        <taxon>Boletales incertae sedis</taxon>
        <taxon>Leucogyrophana</taxon>
    </lineage>
</organism>
<proteinExistence type="predicted"/>
<sequence length="905" mass="103742">MDESQSLPCPNCGRIFPSRDDILDHLNDRRTTCWLDGQDNHIPIPHDLHYQRQARYHQPQDNPRLSTEPLPVPQGAQTGNPAHRFHPWSSYIYGVGQNVLQAMDSDPSAYRRAGVENVYYPFPNFATWELGTFLCECLTQTQMDRFLKLAWWTENERPAFKNKDTLLDWMDSLPSGPRWYSQEVTLEGYTTKKPIHLIWRDGLEVAKHLFANPIYAKHMAFDPVEIYNGVEREVGEYMSGDHAFATQVCIITNKLPEGATVVGIVAASDKTPVTRHTGDVEMHPTFLTLANIHSEVRMKATAHAWRCIAYVPVVEFEAHSDFQSILQGRLWHKCMDKVFVNLKIAAKIGHFMSDPYGALRYGFTPLRVDPWKLEEFQKEAKKVHLLGVHLPFWRNWAHSNPADFLVPEILHTCHKFFFDHVLVWCKEVVGHNELDARYQVQQKRVGTRHFGEGMSRVKQMTGREHRDIQRTIVAVIAGAAPHRFVKAVRAIVDFIYIAQNPVHTPSSIFNLLKALAEFHQEKGAILEAEARRGKRGTMENFWIPKLELLQSFARAIRNMGSIIQFTADVSERLLITHCKNPYQRTSRQRDFVEQCVRILNREERIRMFQLYAFLRSHGASLLNAIAEEDQQVSTETDPLCAWLSRILPDQKRYHGPRPVQNHFIKGILSDSADTAFHLTKAPDVPNLHVSNVAQTFGVADFYLVLADYAKRLPRSTQPWGSQLDYDLGFDFVRIWYKFRLQLHSSFKGNVVMPSQVVQALPPSQEMPFGKGDVVLLHDAELQEPNVAQVRVIFEPIARSGTNLPQHLSRPLIYVQNFCCVSSPTQLPHVDMYMVERIIRSGVTIDHAPVPMAGVYPMTSVTHSVELIPVFGEKMDRSLTQANVLELPRQFLLNTFSDKEVYHSLL</sequence>
<dbReference type="EMBL" id="MU267029">
    <property type="protein sequence ID" value="KAH7917526.1"/>
    <property type="molecule type" value="Genomic_DNA"/>
</dbReference>
<gene>
    <name evidence="1" type="ORF">BV22DRAFT_1026171</name>
</gene>
<evidence type="ECO:0000313" key="2">
    <source>
        <dbReference type="Proteomes" id="UP000790709"/>
    </source>
</evidence>
<feature type="non-terminal residue" evidence="1">
    <location>
        <position position="905"/>
    </location>
</feature>
<comment type="caution">
    <text evidence="1">The sequence shown here is derived from an EMBL/GenBank/DDBJ whole genome shotgun (WGS) entry which is preliminary data.</text>
</comment>
<keyword evidence="2" id="KW-1185">Reference proteome</keyword>
<accession>A0ACB8AVG8</accession>